<reference evidence="4 5" key="1">
    <citation type="submission" date="2018-05" db="EMBL/GenBank/DDBJ databases">
        <title>Draft genome sequence of Scytalidium lignicola DSM 105466, a ubiquitous saprotrophic fungus.</title>
        <authorList>
            <person name="Buettner E."/>
            <person name="Gebauer A.M."/>
            <person name="Hofrichter M."/>
            <person name="Liers C."/>
            <person name="Kellner H."/>
        </authorList>
    </citation>
    <scope>NUCLEOTIDE SEQUENCE [LARGE SCALE GENOMIC DNA]</scope>
    <source>
        <strain evidence="4 5">DSM 105466</strain>
    </source>
</reference>
<feature type="non-terminal residue" evidence="4">
    <location>
        <position position="1"/>
    </location>
</feature>
<keyword evidence="3" id="KW-0677">Repeat</keyword>
<dbReference type="GO" id="GO:0031267">
    <property type="term" value="F:small GTPase binding"/>
    <property type="evidence" value="ECO:0007669"/>
    <property type="project" value="TreeGrafter"/>
</dbReference>
<feature type="non-terminal residue" evidence="4">
    <location>
        <position position="630"/>
    </location>
</feature>
<dbReference type="STRING" id="5539.A0A3E2HKH6"/>
<accession>A0A3E2HKH6</accession>
<dbReference type="Pfam" id="PF13516">
    <property type="entry name" value="LRR_6"/>
    <property type="match status" value="1"/>
</dbReference>
<protein>
    <recommendedName>
        <fullName evidence="6">RNI-like protein</fullName>
    </recommendedName>
</protein>
<dbReference type="PANTHER" id="PTHR24113:SF12">
    <property type="entry name" value="RAN GTPASE-ACTIVATING PROTEIN 1"/>
    <property type="match status" value="1"/>
</dbReference>
<dbReference type="OrthoDB" id="333024at2759"/>
<keyword evidence="2" id="KW-0433">Leucine-rich repeat</keyword>
<gene>
    <name evidence="4" type="ORF">B7463_g2406</name>
</gene>
<organism evidence="4 5">
    <name type="scientific">Scytalidium lignicola</name>
    <name type="common">Hyphomycete</name>
    <dbReference type="NCBI Taxonomy" id="5539"/>
    <lineage>
        <taxon>Eukaryota</taxon>
        <taxon>Fungi</taxon>
        <taxon>Dikarya</taxon>
        <taxon>Ascomycota</taxon>
        <taxon>Pezizomycotina</taxon>
        <taxon>Leotiomycetes</taxon>
        <taxon>Leotiomycetes incertae sedis</taxon>
        <taxon>Scytalidium</taxon>
    </lineage>
</organism>
<dbReference type="InterPro" id="IPR027038">
    <property type="entry name" value="RanGap"/>
</dbReference>
<dbReference type="OMA" id="QAYNYIE"/>
<evidence type="ECO:0008006" key="6">
    <source>
        <dbReference type="Google" id="ProtNLM"/>
    </source>
</evidence>
<dbReference type="AlphaFoldDB" id="A0A3E2HKH6"/>
<dbReference type="GO" id="GO:0048471">
    <property type="term" value="C:perinuclear region of cytoplasm"/>
    <property type="evidence" value="ECO:0007669"/>
    <property type="project" value="TreeGrafter"/>
</dbReference>
<proteinExistence type="predicted"/>
<dbReference type="EMBL" id="NCSJ02000028">
    <property type="protein sequence ID" value="RFU33898.1"/>
    <property type="molecule type" value="Genomic_DNA"/>
</dbReference>
<evidence type="ECO:0000256" key="3">
    <source>
        <dbReference type="ARBA" id="ARBA00022737"/>
    </source>
</evidence>
<name>A0A3E2HKH6_SCYLI</name>
<dbReference type="GO" id="GO:0005829">
    <property type="term" value="C:cytosol"/>
    <property type="evidence" value="ECO:0007669"/>
    <property type="project" value="TreeGrafter"/>
</dbReference>
<keyword evidence="5" id="KW-1185">Reference proteome</keyword>
<dbReference type="InterPro" id="IPR032675">
    <property type="entry name" value="LRR_dom_sf"/>
</dbReference>
<evidence type="ECO:0000256" key="2">
    <source>
        <dbReference type="ARBA" id="ARBA00022614"/>
    </source>
</evidence>
<dbReference type="GO" id="GO:0006913">
    <property type="term" value="P:nucleocytoplasmic transport"/>
    <property type="evidence" value="ECO:0007669"/>
    <property type="project" value="TreeGrafter"/>
</dbReference>
<dbReference type="SUPFAM" id="SSF52047">
    <property type="entry name" value="RNI-like"/>
    <property type="match status" value="1"/>
</dbReference>
<sequence length="630" mass="70505">MATMEFLSLGLPDDLDISTSTLDSPSIKTTVSNDYNYTTYSFADHLRTLGALKEGNLKDEDAILALPRRRNKSQRPLATHLAKELHPALSEIAALIQYDYIVIPAKATIRQMRKDRRLSQLLPKNNGRLLKIQGPWAGQEIDPVDITRGPRAVAMPVTIGDTEDFEPIFAFLALDEPFPSEDQTKETSFSFATQNKTFNGKLGREINWHTPLLEFDRGIVYEDARLDLCKKVVGPTHIGKLMKSLESNHQIRHFLLGNNVISTTGAKMIAGFLYQYPNRMETWYLAGCHLTQHALSLLVPRMTVSSTITNLWFKRNPFGAGSASLLAELVLGTANLRTLDLETTELGDEGTRQFIDSITEQPCSLQHLYLNANGIGQKACASLGKYLGDLHCTLESLFLSTNPLGDAGMFHLAYGLAKNRTLRRLTLASAGITSKGIKCLSAAFRDGDHKLRSLDLGASQTTKPHGQKFNYLDDDCIEAVKAIIMLSSMRWLNLGNVVFSESGLQEVRAAASRSELVFLDVRRVQITDNATSSGSTVVYDGTYTPRSCSLAVRMRMEENVAKYYPHIKSYNEFLYSEELRFLRNTSDVRKIDSMYRTLDKRMGLPMDEPWKEDDPTWKLIVEDAELANVV</sequence>
<dbReference type="GO" id="GO:0005096">
    <property type="term" value="F:GTPase activator activity"/>
    <property type="evidence" value="ECO:0007669"/>
    <property type="project" value="UniProtKB-KW"/>
</dbReference>
<evidence type="ECO:0000256" key="1">
    <source>
        <dbReference type="ARBA" id="ARBA00022468"/>
    </source>
</evidence>
<evidence type="ECO:0000313" key="5">
    <source>
        <dbReference type="Proteomes" id="UP000258309"/>
    </source>
</evidence>
<evidence type="ECO:0000313" key="4">
    <source>
        <dbReference type="EMBL" id="RFU33898.1"/>
    </source>
</evidence>
<dbReference type="Proteomes" id="UP000258309">
    <property type="component" value="Unassembled WGS sequence"/>
</dbReference>
<dbReference type="InterPro" id="IPR001611">
    <property type="entry name" value="Leu-rich_rpt"/>
</dbReference>
<dbReference type="Gene3D" id="3.80.10.10">
    <property type="entry name" value="Ribonuclease Inhibitor"/>
    <property type="match status" value="1"/>
</dbReference>
<dbReference type="GO" id="GO:0005634">
    <property type="term" value="C:nucleus"/>
    <property type="evidence" value="ECO:0007669"/>
    <property type="project" value="TreeGrafter"/>
</dbReference>
<keyword evidence="1" id="KW-0343">GTPase activation</keyword>
<comment type="caution">
    <text evidence="4">The sequence shown here is derived from an EMBL/GenBank/DDBJ whole genome shotgun (WGS) entry which is preliminary data.</text>
</comment>
<dbReference type="SMART" id="SM00368">
    <property type="entry name" value="LRR_RI"/>
    <property type="match status" value="6"/>
</dbReference>
<dbReference type="PANTHER" id="PTHR24113">
    <property type="entry name" value="RAN GTPASE-ACTIVATING PROTEIN 1"/>
    <property type="match status" value="1"/>
</dbReference>